<gene>
    <name evidence="1" type="ORF">BK007_09065</name>
    <name evidence="2" type="ORF">BK009_04440</name>
    <name evidence="3" type="ORF">HA271_05780</name>
    <name evidence="4" type="ORF">HG719_02400</name>
</gene>
<sequence>MRKIIPIIFFVMIITVSLSGCLGNQIAQIDQLTDSINGHIKAGDNYFNQAATSTNKYQYTAAQSQAENASSEFNQARTTSQEALIYSKNLQDQVYITYFQITLYELDAKINATNQLKVAIPLFARNDTRTGNTHVDSANQFMQQSLKYQKQREEIVQQNPTKFKF</sequence>
<dbReference type="EMBL" id="JABBYL010000008">
    <property type="protein sequence ID" value="NMO08686.1"/>
    <property type="molecule type" value="Genomic_DNA"/>
</dbReference>
<evidence type="ECO:0000313" key="1">
    <source>
        <dbReference type="EMBL" id="AUB56139.1"/>
    </source>
</evidence>
<dbReference type="EMBL" id="DUHE01000157">
    <property type="protein sequence ID" value="HII84340.1"/>
    <property type="molecule type" value="Genomic_DNA"/>
</dbReference>
<keyword evidence="5" id="KW-1185">Reference proteome</keyword>
<evidence type="ECO:0000313" key="2">
    <source>
        <dbReference type="EMBL" id="AUB59992.1"/>
    </source>
</evidence>
<dbReference type="KEGG" id="msub:BK009_04440"/>
<evidence type="ECO:0000313" key="3">
    <source>
        <dbReference type="EMBL" id="HII84340.1"/>
    </source>
</evidence>
<reference evidence="5 6" key="1">
    <citation type="submission" date="2016-10" db="EMBL/GenBank/DDBJ databases">
        <title>Comparative genomics between deep and shallow subseafloor isolates.</title>
        <authorList>
            <person name="Ishii S."/>
            <person name="Miller J.R."/>
            <person name="Sutton G."/>
            <person name="Suzuki S."/>
            <person name="Methe B."/>
            <person name="Inagaki F."/>
            <person name="Imachi H."/>
        </authorList>
    </citation>
    <scope>NUCLEOTIDE SEQUENCE [LARGE SCALE GENOMIC DNA]</scope>
    <source>
        <strain evidence="2 5">A8p</strain>
        <strain evidence="1 6">MO-MB1</strain>
    </source>
</reference>
<protein>
    <recommendedName>
        <fullName evidence="9">DUF4398 domain-containing protein</fullName>
    </recommendedName>
</protein>
<organism evidence="2 5">
    <name type="scientific">Methanobacterium subterraneum</name>
    <dbReference type="NCBI Taxonomy" id="59277"/>
    <lineage>
        <taxon>Archaea</taxon>
        <taxon>Methanobacteriati</taxon>
        <taxon>Methanobacteriota</taxon>
        <taxon>Methanomada group</taxon>
        <taxon>Methanobacteria</taxon>
        <taxon>Methanobacteriales</taxon>
        <taxon>Methanobacteriaceae</taxon>
        <taxon>Methanobacterium</taxon>
    </lineage>
</organism>
<evidence type="ECO:0000313" key="4">
    <source>
        <dbReference type="EMBL" id="NMO08686.1"/>
    </source>
</evidence>
<evidence type="ECO:0008006" key="9">
    <source>
        <dbReference type="Google" id="ProtNLM"/>
    </source>
</evidence>
<evidence type="ECO:0000313" key="7">
    <source>
        <dbReference type="Proteomes" id="UP000586031"/>
    </source>
</evidence>
<accession>A0A2H4VDH1</accession>
<accession>A0A2H4VPK4</accession>
<name>A0A2H4VPK4_9EURY</name>
<evidence type="ECO:0000313" key="5">
    <source>
        <dbReference type="Proteomes" id="UP000232631"/>
    </source>
</evidence>
<dbReference type="Proteomes" id="UP000586031">
    <property type="component" value="Unassembled WGS sequence"/>
</dbReference>
<dbReference type="OrthoDB" id="70871at2157"/>
<evidence type="ECO:0000313" key="8">
    <source>
        <dbReference type="Proteomes" id="UP000591058"/>
    </source>
</evidence>
<dbReference type="GeneID" id="35124793"/>
<dbReference type="EMBL" id="CP017766">
    <property type="protein sequence ID" value="AUB56139.1"/>
    <property type="molecule type" value="Genomic_DNA"/>
</dbReference>
<proteinExistence type="predicted"/>
<dbReference type="AlphaFoldDB" id="A0A2H4VPK4"/>
<evidence type="ECO:0000313" key="6">
    <source>
        <dbReference type="Proteomes" id="UP000232806"/>
    </source>
</evidence>
<dbReference type="PROSITE" id="PS51257">
    <property type="entry name" value="PROKAR_LIPOPROTEIN"/>
    <property type="match status" value="1"/>
</dbReference>
<dbReference type="Proteomes" id="UP000232631">
    <property type="component" value="Chromosome"/>
</dbReference>
<dbReference type="EMBL" id="CP017768">
    <property type="protein sequence ID" value="AUB59992.1"/>
    <property type="molecule type" value="Genomic_DNA"/>
</dbReference>
<dbReference type="Proteomes" id="UP000591058">
    <property type="component" value="Unassembled WGS sequence"/>
</dbReference>
<reference evidence="4 8" key="3">
    <citation type="submission" date="2020-04" db="EMBL/GenBank/DDBJ databases">
        <title>Draft genome of Methanobacterium subterraneum isolated from animal feces.</title>
        <authorList>
            <person name="Ouboter H.T."/>
            <person name="Berger S."/>
            <person name="Gungor E."/>
            <person name="Jetten M.S.M."/>
            <person name="Welte C.U."/>
        </authorList>
    </citation>
    <scope>NUCLEOTIDE SEQUENCE [LARGE SCALE GENOMIC DNA]</scope>
    <source>
        <strain evidence="4">HO_2020</strain>
    </source>
</reference>
<dbReference type="RefSeq" id="WP_100906114.1">
    <property type="nucleotide sequence ID" value="NZ_CP017766.1"/>
</dbReference>
<dbReference type="Proteomes" id="UP000232806">
    <property type="component" value="Chromosome"/>
</dbReference>
<reference evidence="7" key="2">
    <citation type="journal article" date="2020" name="bioRxiv">
        <title>A rank-normalized archaeal taxonomy based on genome phylogeny resolves widespread incomplete and uneven classifications.</title>
        <authorList>
            <person name="Rinke C."/>
            <person name="Chuvochina M."/>
            <person name="Mussig A.J."/>
            <person name="Chaumeil P.-A."/>
            <person name="Waite D.W."/>
            <person name="Whitman W.B."/>
            <person name="Parks D.H."/>
            <person name="Hugenholtz P."/>
        </authorList>
    </citation>
    <scope>NUCLEOTIDE SEQUENCE [LARGE SCALE GENOMIC DNA]</scope>
</reference>